<reference evidence="1 2" key="1">
    <citation type="submission" date="2019-01" db="EMBL/GenBank/DDBJ databases">
        <title>Genome sequencing of strain 2JSPR-7.</title>
        <authorList>
            <person name="Heo J."/>
            <person name="Kim S.-J."/>
            <person name="Kim J.-S."/>
            <person name="Hong S.-B."/>
            <person name="Kwon S.-W."/>
        </authorList>
    </citation>
    <scope>NUCLEOTIDE SEQUENCE [LARGE SCALE GENOMIC DNA]</scope>
    <source>
        <strain evidence="1 2">2JSPR-7</strain>
    </source>
</reference>
<protein>
    <submittedName>
        <fullName evidence="1">Uncharacterized protein</fullName>
    </submittedName>
</protein>
<gene>
    <name evidence="1" type="ORF">ET495_12680</name>
</gene>
<proteinExistence type="predicted"/>
<dbReference type="KEGG" id="xyl:ET495_12680"/>
<dbReference type="EMBL" id="CP035495">
    <property type="protein sequence ID" value="QAY63939.1"/>
    <property type="molecule type" value="Genomic_DNA"/>
</dbReference>
<name>A0A4P6ER39_9MICO</name>
<dbReference type="OrthoDB" id="9875608at2"/>
<dbReference type="RefSeq" id="WP_129205099.1">
    <property type="nucleotide sequence ID" value="NZ_CP035495.1"/>
</dbReference>
<keyword evidence="2" id="KW-1185">Reference proteome</keyword>
<evidence type="ECO:0000313" key="2">
    <source>
        <dbReference type="Proteomes" id="UP000291758"/>
    </source>
</evidence>
<dbReference type="AlphaFoldDB" id="A0A4P6ER39"/>
<accession>A0A4P6ER39</accession>
<dbReference type="Proteomes" id="UP000291758">
    <property type="component" value="Chromosome"/>
</dbReference>
<organism evidence="1 2">
    <name type="scientific">Xylanimonas allomyrinae</name>
    <dbReference type="NCBI Taxonomy" id="2509459"/>
    <lineage>
        <taxon>Bacteria</taxon>
        <taxon>Bacillati</taxon>
        <taxon>Actinomycetota</taxon>
        <taxon>Actinomycetes</taxon>
        <taxon>Micrococcales</taxon>
        <taxon>Promicromonosporaceae</taxon>
        <taxon>Xylanimonas</taxon>
    </lineage>
</organism>
<evidence type="ECO:0000313" key="1">
    <source>
        <dbReference type="EMBL" id="QAY63939.1"/>
    </source>
</evidence>
<sequence>MLRIVPASVLRDTPMLRNHSLDRLVALSESYTCRICRRLHCCEYCDASKHAAWCAAFTDCAQCGAPVGEDCLVDCTLSELVGSVAHVVQAG</sequence>